<sequence length="667" mass="74864">MANQTDLLAAVRAALSNADADKLLPLCRKLESNVVIIINGHEQSVAHHVAALLNGIRCVEALIKKLGPGCLTCINKSYNTHVHLAALYQEQDWMKVIHRALGSDCFHQPGQFQRTAIHWAAENKLSNSSLKWLVKKLGTACLSVRDEHGNTPVHLAALCQGEDSMHFFKSVLGSDCFHQPGQFQRSAIHWAATNGVNNATWKWLVSDCGSDCLTVKDEHENTPIHLAAWRQGEESIKICAAQLGFECFHQEGQHGRTAVHFAAMNELYNSSLEVLISICGPKCLSVKDSYGTTPAHLAAQYKDLDSLRLVVKSLGDSVFELVDNEGKTVADYAENNAEHRHRMLQWIQEYRRQQQSLPEKMDDLQLQKQQQESPNKDGQGPAKKLKIDPNFTKWDFLLDGQGKKQKIGEGAFGKVYKALTDKHQTVAVKIVYLQANGGTESVNAAIERELFEVSILRGMQHHNILKFIKAERYKKHMLSIFTELIAGQSLYDLMQKQQKPFDESAVKDFSRQICTALNYLHNRDPATLHRDIKCSNIMLNHKGVIKLIDFGLAKEILTSIVGSYTFCGTVCFMAPELFSNETTIVYSPKSDVWAFGCTVFEMLTMDPPNGELDFTLIPDRIINCAMPDLPRSVSGSLWDFYLRCVLRDPRGRADTEELLQHEFLSDG</sequence>
<dbReference type="Gene3D" id="1.25.40.20">
    <property type="entry name" value="Ankyrin repeat-containing domain"/>
    <property type="match status" value="2"/>
</dbReference>
<dbReference type="STRING" id="282301.A0A267EJE6"/>
<dbReference type="InterPro" id="IPR036770">
    <property type="entry name" value="Ankyrin_rpt-contain_sf"/>
</dbReference>
<keyword evidence="2" id="KW-0808">Transferase</keyword>
<dbReference type="EMBL" id="NIVC01002012">
    <property type="protein sequence ID" value="PAA61640.1"/>
    <property type="molecule type" value="Genomic_DNA"/>
</dbReference>
<accession>A0A267EJE6</accession>
<dbReference type="GO" id="GO:0005524">
    <property type="term" value="F:ATP binding"/>
    <property type="evidence" value="ECO:0007669"/>
    <property type="project" value="UniProtKB-UniRule"/>
</dbReference>
<dbReference type="InterPro" id="IPR017441">
    <property type="entry name" value="Protein_kinase_ATP_BS"/>
</dbReference>
<dbReference type="Proteomes" id="UP000215902">
    <property type="component" value="Unassembled WGS sequence"/>
</dbReference>
<dbReference type="InterPro" id="IPR011009">
    <property type="entry name" value="Kinase-like_dom_sf"/>
</dbReference>
<evidence type="ECO:0000256" key="1">
    <source>
        <dbReference type="ARBA" id="ARBA00022527"/>
    </source>
</evidence>
<dbReference type="PROSITE" id="PS00107">
    <property type="entry name" value="PROTEIN_KINASE_ATP"/>
    <property type="match status" value="1"/>
</dbReference>
<reference evidence="9 10" key="1">
    <citation type="submission" date="2017-06" db="EMBL/GenBank/DDBJ databases">
        <title>A platform for efficient transgenesis in Macrostomum lignano, a flatworm model organism for stem cell research.</title>
        <authorList>
            <person name="Berezikov E."/>
        </authorList>
    </citation>
    <scope>NUCLEOTIDE SEQUENCE [LARGE SCALE GENOMIC DNA]</scope>
    <source>
        <strain evidence="9">DV1</strain>
        <tissue evidence="9">Whole organism</tissue>
    </source>
</reference>
<dbReference type="SUPFAM" id="SSF56112">
    <property type="entry name" value="Protein kinase-like (PK-like)"/>
    <property type="match status" value="1"/>
</dbReference>
<feature type="binding site" evidence="6">
    <location>
        <position position="429"/>
    </location>
    <ligand>
        <name>ATP</name>
        <dbReference type="ChEBI" id="CHEBI:30616"/>
    </ligand>
</feature>
<dbReference type="AlphaFoldDB" id="A0A267EJE6"/>
<dbReference type="Pfam" id="PF00069">
    <property type="entry name" value="Pkinase"/>
    <property type="match status" value="1"/>
</dbReference>
<dbReference type="OrthoDB" id="6718656at2759"/>
<keyword evidence="4" id="KW-0418">Kinase</keyword>
<dbReference type="Gene3D" id="1.10.510.10">
    <property type="entry name" value="Transferase(Phosphotransferase) domain 1"/>
    <property type="match status" value="1"/>
</dbReference>
<name>A0A267EJE6_9PLAT</name>
<evidence type="ECO:0000256" key="7">
    <source>
        <dbReference type="SAM" id="MobiDB-lite"/>
    </source>
</evidence>
<dbReference type="InterPro" id="IPR000719">
    <property type="entry name" value="Prot_kinase_dom"/>
</dbReference>
<organism evidence="9 10">
    <name type="scientific">Macrostomum lignano</name>
    <dbReference type="NCBI Taxonomy" id="282301"/>
    <lineage>
        <taxon>Eukaryota</taxon>
        <taxon>Metazoa</taxon>
        <taxon>Spiralia</taxon>
        <taxon>Lophotrochozoa</taxon>
        <taxon>Platyhelminthes</taxon>
        <taxon>Rhabditophora</taxon>
        <taxon>Macrostomorpha</taxon>
        <taxon>Macrostomida</taxon>
        <taxon>Macrostomidae</taxon>
        <taxon>Macrostomum</taxon>
    </lineage>
</organism>
<evidence type="ECO:0000259" key="8">
    <source>
        <dbReference type="PROSITE" id="PS50011"/>
    </source>
</evidence>
<dbReference type="SMART" id="SM00220">
    <property type="entry name" value="S_TKc"/>
    <property type="match status" value="1"/>
</dbReference>
<dbReference type="PROSITE" id="PS50011">
    <property type="entry name" value="PROTEIN_KINASE_DOM"/>
    <property type="match status" value="1"/>
</dbReference>
<dbReference type="PANTHER" id="PTHR11584">
    <property type="entry name" value="SERINE/THREONINE PROTEIN KINASE"/>
    <property type="match status" value="1"/>
</dbReference>
<keyword evidence="3 6" id="KW-0547">Nucleotide-binding</keyword>
<evidence type="ECO:0000256" key="2">
    <source>
        <dbReference type="ARBA" id="ARBA00022679"/>
    </source>
</evidence>
<evidence type="ECO:0000313" key="10">
    <source>
        <dbReference type="Proteomes" id="UP000215902"/>
    </source>
</evidence>
<evidence type="ECO:0000256" key="4">
    <source>
        <dbReference type="ARBA" id="ARBA00022777"/>
    </source>
</evidence>
<dbReference type="GO" id="GO:0035556">
    <property type="term" value="P:intracellular signal transduction"/>
    <property type="evidence" value="ECO:0007669"/>
    <property type="project" value="UniProtKB-ARBA"/>
</dbReference>
<feature type="region of interest" description="Disordered" evidence="7">
    <location>
        <begin position="360"/>
        <end position="386"/>
    </location>
</feature>
<protein>
    <recommendedName>
        <fullName evidence="8">Protein kinase domain-containing protein</fullName>
    </recommendedName>
</protein>
<comment type="caution">
    <text evidence="9">The sequence shown here is derived from an EMBL/GenBank/DDBJ whole genome shotgun (WGS) entry which is preliminary data.</text>
</comment>
<dbReference type="SUPFAM" id="SSF48403">
    <property type="entry name" value="Ankyrin repeat"/>
    <property type="match status" value="1"/>
</dbReference>
<keyword evidence="10" id="KW-1185">Reference proteome</keyword>
<gene>
    <name evidence="9" type="ORF">BOX15_Mlig016109g1</name>
</gene>
<dbReference type="GO" id="GO:0004674">
    <property type="term" value="F:protein serine/threonine kinase activity"/>
    <property type="evidence" value="ECO:0007669"/>
    <property type="project" value="UniProtKB-KW"/>
</dbReference>
<feature type="domain" description="Protein kinase" evidence="8">
    <location>
        <begin position="401"/>
        <end position="664"/>
    </location>
</feature>
<evidence type="ECO:0000313" key="9">
    <source>
        <dbReference type="EMBL" id="PAA61640.1"/>
    </source>
</evidence>
<proteinExistence type="predicted"/>
<evidence type="ECO:0000256" key="3">
    <source>
        <dbReference type="ARBA" id="ARBA00022741"/>
    </source>
</evidence>
<keyword evidence="1" id="KW-0723">Serine/threonine-protein kinase</keyword>
<keyword evidence="5 6" id="KW-0067">ATP-binding</keyword>
<dbReference type="PANTHER" id="PTHR11584:SF369">
    <property type="entry name" value="MITOGEN-ACTIVATED PROTEIN KINASE KINASE KINASE 19-RELATED"/>
    <property type="match status" value="1"/>
</dbReference>
<evidence type="ECO:0000256" key="6">
    <source>
        <dbReference type="PROSITE-ProRule" id="PRU10141"/>
    </source>
</evidence>
<evidence type="ECO:0000256" key="5">
    <source>
        <dbReference type="ARBA" id="ARBA00022840"/>
    </source>
</evidence>
<dbReference type="SMART" id="SM00248">
    <property type="entry name" value="ANK"/>
    <property type="match status" value="6"/>
</dbReference>
<dbReference type="InterPro" id="IPR002110">
    <property type="entry name" value="Ankyrin_rpt"/>
</dbReference>